<protein>
    <submittedName>
        <fullName evidence="2">Uncharacterized protein</fullName>
    </submittedName>
</protein>
<organism evidence="2 3">
    <name type="scientific">Arenibacter troitsensis</name>
    <dbReference type="NCBI Taxonomy" id="188872"/>
    <lineage>
        <taxon>Bacteria</taxon>
        <taxon>Pseudomonadati</taxon>
        <taxon>Bacteroidota</taxon>
        <taxon>Flavobacteriia</taxon>
        <taxon>Flavobacteriales</taxon>
        <taxon>Flavobacteriaceae</taxon>
        <taxon>Arenibacter</taxon>
    </lineage>
</organism>
<sequence length="50" mass="5671">MECEKKRAGIKNYDNIPDLLSEKNPPHPGKGGEPLFLTSYRPVPNPARFF</sequence>
<feature type="region of interest" description="Disordered" evidence="1">
    <location>
        <begin position="14"/>
        <end position="39"/>
    </location>
</feature>
<keyword evidence="3" id="KW-1185">Reference proteome</keyword>
<evidence type="ECO:0000313" key="3">
    <source>
        <dbReference type="Proteomes" id="UP000193420"/>
    </source>
</evidence>
<proteinExistence type="predicted"/>
<evidence type="ECO:0000256" key="1">
    <source>
        <dbReference type="SAM" id="MobiDB-lite"/>
    </source>
</evidence>
<accession>A0A1X7HXD9</accession>
<dbReference type="Proteomes" id="UP000193420">
    <property type="component" value="Unassembled WGS sequence"/>
</dbReference>
<dbReference type="EMBL" id="FXAO01000001">
    <property type="protein sequence ID" value="SMG06251.1"/>
    <property type="molecule type" value="Genomic_DNA"/>
</dbReference>
<reference evidence="3" key="1">
    <citation type="submission" date="2017-04" db="EMBL/GenBank/DDBJ databases">
        <authorList>
            <person name="Varghese N."/>
            <person name="Submissions S."/>
        </authorList>
    </citation>
    <scope>NUCLEOTIDE SEQUENCE [LARGE SCALE GENOMIC DNA]</scope>
    <source>
        <strain evidence="3">DSM 19835</strain>
    </source>
</reference>
<dbReference type="AlphaFoldDB" id="A0A1X7HXD9"/>
<name>A0A1X7HXD9_9FLAO</name>
<evidence type="ECO:0000313" key="2">
    <source>
        <dbReference type="EMBL" id="SMG06251.1"/>
    </source>
</evidence>
<gene>
    <name evidence="2" type="ORF">SAMN03080602_00093</name>
</gene>